<evidence type="ECO:0000313" key="4">
    <source>
        <dbReference type="EMBL" id="MBD3868574.1"/>
    </source>
</evidence>
<evidence type="ECO:0000256" key="1">
    <source>
        <dbReference type="ARBA" id="ARBA00022531"/>
    </source>
</evidence>
<dbReference type="PANTHER" id="PTHR47199:SF2">
    <property type="entry name" value="PHOTOSYSTEM II STABILITY_ASSEMBLY FACTOR HCF136, CHLOROPLASTIC"/>
    <property type="match status" value="1"/>
</dbReference>
<dbReference type="PANTHER" id="PTHR47199">
    <property type="entry name" value="PHOTOSYSTEM II STABILITY/ASSEMBLY FACTOR HCF136, CHLOROPLASTIC"/>
    <property type="match status" value="1"/>
</dbReference>
<organism evidence="4 5">
    <name type="scientific">Candidatus Polarisedimenticola svalbardensis</name>
    <dbReference type="NCBI Taxonomy" id="2886004"/>
    <lineage>
        <taxon>Bacteria</taxon>
        <taxon>Pseudomonadati</taxon>
        <taxon>Acidobacteriota</taxon>
        <taxon>Candidatus Polarisedimenticolia</taxon>
        <taxon>Candidatus Polarisedimenticolales</taxon>
        <taxon>Candidatus Polarisedimenticolaceae</taxon>
        <taxon>Candidatus Polarisedimenticola</taxon>
    </lineage>
</organism>
<dbReference type="CDD" id="cd15482">
    <property type="entry name" value="Sialidase_non-viral"/>
    <property type="match status" value="1"/>
</dbReference>
<protein>
    <recommendedName>
        <fullName evidence="3">Photosynthesis system II assembly factor Ycf48/Hcf136-like domain-containing protein</fullName>
    </recommendedName>
</protein>
<dbReference type="GO" id="GO:0015979">
    <property type="term" value="P:photosynthesis"/>
    <property type="evidence" value="ECO:0007669"/>
    <property type="project" value="UniProtKB-KW"/>
</dbReference>
<dbReference type="Pfam" id="PF14870">
    <property type="entry name" value="PSII_BNR"/>
    <property type="match status" value="2"/>
</dbReference>
<dbReference type="EMBL" id="JACXWD010000035">
    <property type="protein sequence ID" value="MBD3868574.1"/>
    <property type="molecule type" value="Genomic_DNA"/>
</dbReference>
<name>A0A8J6Y5K3_9BACT</name>
<dbReference type="GO" id="GO:0009523">
    <property type="term" value="C:photosystem II"/>
    <property type="evidence" value="ECO:0007669"/>
    <property type="project" value="UniProtKB-KW"/>
</dbReference>
<evidence type="ECO:0000259" key="3">
    <source>
        <dbReference type="Pfam" id="PF14870"/>
    </source>
</evidence>
<dbReference type="Gene3D" id="2.130.10.10">
    <property type="entry name" value="YVTN repeat-like/Quinoprotein amine dehydrogenase"/>
    <property type="match status" value="1"/>
</dbReference>
<dbReference type="Proteomes" id="UP000648239">
    <property type="component" value="Unassembled WGS sequence"/>
</dbReference>
<keyword evidence="2" id="KW-0604">Photosystem II</keyword>
<evidence type="ECO:0000256" key="2">
    <source>
        <dbReference type="ARBA" id="ARBA00023276"/>
    </source>
</evidence>
<proteinExistence type="predicted"/>
<feature type="domain" description="Photosynthesis system II assembly factor Ycf48/Hcf136-like" evidence="3">
    <location>
        <begin position="125"/>
        <end position="325"/>
    </location>
</feature>
<gene>
    <name evidence="4" type="ORF">IFK94_10665</name>
</gene>
<feature type="domain" description="Photosynthesis system II assembly factor Ycf48/Hcf136-like" evidence="3">
    <location>
        <begin position="55"/>
        <end position="120"/>
    </location>
</feature>
<keyword evidence="1" id="KW-0602">Photosynthesis</keyword>
<dbReference type="InterPro" id="IPR028203">
    <property type="entry name" value="PSII_CF48-like_dom"/>
</dbReference>
<dbReference type="InterPro" id="IPR015943">
    <property type="entry name" value="WD40/YVTN_repeat-like_dom_sf"/>
</dbReference>
<reference evidence="4 5" key="1">
    <citation type="submission" date="2020-08" db="EMBL/GenBank/DDBJ databases">
        <title>Acidobacteriota in marine sediments use diverse sulfur dissimilation pathways.</title>
        <authorList>
            <person name="Wasmund K."/>
        </authorList>
    </citation>
    <scope>NUCLEOTIDE SEQUENCE [LARGE SCALE GENOMIC DNA]</scope>
    <source>
        <strain evidence="4">MAG AM4</strain>
    </source>
</reference>
<comment type="caution">
    <text evidence="4">The sequence shown here is derived from an EMBL/GenBank/DDBJ whole genome shotgun (WGS) entry which is preliminary data.</text>
</comment>
<evidence type="ECO:0000313" key="5">
    <source>
        <dbReference type="Proteomes" id="UP000648239"/>
    </source>
</evidence>
<dbReference type="SUPFAM" id="SSF50939">
    <property type="entry name" value="Sialidases"/>
    <property type="match status" value="1"/>
</dbReference>
<dbReference type="AlphaFoldDB" id="A0A8J6Y5K3"/>
<accession>A0A8J6Y5K3</accession>
<sequence length="331" mass="35611">MIDRVRQGGPGIILALLLIGTAFPLVAQDEGDLSTIAPLASESLLLDGAARDGLAVVVGERGHVLVSRDQGRTWDQKQVPTVSLLTAVYLHDGNLGWAVGHDAVILRTRDGGETWDRVHYAPEEERPLLDVWFRDETNGFAIGAYGFFLVTEDGGATWAPQEFAPVEEDDADDFYGGGFDYHLNHLSNPGGDRLFIAAEAGTVYRSDDGGENWESLPSPYEGSFFGSLPLEGDALLLFGLRGHLYRSDDAGETWNLLDTSTTAMLTDGIRLQDGSVVVAGLSGTLLVSRDGGLTFTLIQREDRLGISSILQTKDGGLILVGEGGAHRIEEL</sequence>
<dbReference type="InterPro" id="IPR036278">
    <property type="entry name" value="Sialidase_sf"/>
</dbReference>